<proteinExistence type="predicted"/>
<dbReference type="InParanoid" id="K1QV72"/>
<gene>
    <name evidence="1" type="ORF">CGI_10024427</name>
</gene>
<evidence type="ECO:0000313" key="1">
    <source>
        <dbReference type="EMBL" id="EKC32865.1"/>
    </source>
</evidence>
<protein>
    <submittedName>
        <fullName evidence="1">Uncharacterized protein</fullName>
    </submittedName>
</protein>
<sequence length="52" mass="6074">MADTWRRNLKDVNSGENYLPNKKPSTREHLVLFAFRWLNFHGAFGVCLTPPK</sequence>
<name>K1QV72_MAGGI</name>
<dbReference type="HOGENOM" id="CLU_3089298_0_0_1"/>
<organism evidence="1">
    <name type="scientific">Magallana gigas</name>
    <name type="common">Pacific oyster</name>
    <name type="synonym">Crassostrea gigas</name>
    <dbReference type="NCBI Taxonomy" id="29159"/>
    <lineage>
        <taxon>Eukaryota</taxon>
        <taxon>Metazoa</taxon>
        <taxon>Spiralia</taxon>
        <taxon>Lophotrochozoa</taxon>
        <taxon>Mollusca</taxon>
        <taxon>Bivalvia</taxon>
        <taxon>Autobranchia</taxon>
        <taxon>Pteriomorphia</taxon>
        <taxon>Ostreida</taxon>
        <taxon>Ostreoidea</taxon>
        <taxon>Ostreidae</taxon>
        <taxon>Magallana</taxon>
    </lineage>
</organism>
<dbReference type="AlphaFoldDB" id="K1QV72"/>
<dbReference type="EMBL" id="JH817223">
    <property type="protein sequence ID" value="EKC32865.1"/>
    <property type="molecule type" value="Genomic_DNA"/>
</dbReference>
<accession>K1QV72</accession>
<reference evidence="1" key="1">
    <citation type="journal article" date="2012" name="Nature">
        <title>The oyster genome reveals stress adaptation and complexity of shell formation.</title>
        <authorList>
            <person name="Zhang G."/>
            <person name="Fang X."/>
            <person name="Guo X."/>
            <person name="Li L."/>
            <person name="Luo R."/>
            <person name="Xu F."/>
            <person name="Yang P."/>
            <person name="Zhang L."/>
            <person name="Wang X."/>
            <person name="Qi H."/>
            <person name="Xiong Z."/>
            <person name="Que H."/>
            <person name="Xie Y."/>
            <person name="Holland P.W."/>
            <person name="Paps J."/>
            <person name="Zhu Y."/>
            <person name="Wu F."/>
            <person name="Chen Y."/>
            <person name="Wang J."/>
            <person name="Peng C."/>
            <person name="Meng J."/>
            <person name="Yang L."/>
            <person name="Liu J."/>
            <person name="Wen B."/>
            <person name="Zhang N."/>
            <person name="Huang Z."/>
            <person name="Zhu Q."/>
            <person name="Feng Y."/>
            <person name="Mount A."/>
            <person name="Hedgecock D."/>
            <person name="Xu Z."/>
            <person name="Liu Y."/>
            <person name="Domazet-Loso T."/>
            <person name="Du Y."/>
            <person name="Sun X."/>
            <person name="Zhang S."/>
            <person name="Liu B."/>
            <person name="Cheng P."/>
            <person name="Jiang X."/>
            <person name="Li J."/>
            <person name="Fan D."/>
            <person name="Wang W."/>
            <person name="Fu W."/>
            <person name="Wang T."/>
            <person name="Wang B."/>
            <person name="Zhang J."/>
            <person name="Peng Z."/>
            <person name="Li Y."/>
            <person name="Li N."/>
            <person name="Wang J."/>
            <person name="Chen M."/>
            <person name="He Y."/>
            <person name="Tan F."/>
            <person name="Song X."/>
            <person name="Zheng Q."/>
            <person name="Huang R."/>
            <person name="Yang H."/>
            <person name="Du X."/>
            <person name="Chen L."/>
            <person name="Yang M."/>
            <person name="Gaffney P.M."/>
            <person name="Wang S."/>
            <person name="Luo L."/>
            <person name="She Z."/>
            <person name="Ming Y."/>
            <person name="Huang W."/>
            <person name="Zhang S."/>
            <person name="Huang B."/>
            <person name="Zhang Y."/>
            <person name="Qu T."/>
            <person name="Ni P."/>
            <person name="Miao G."/>
            <person name="Wang J."/>
            <person name="Wang Q."/>
            <person name="Steinberg C.E."/>
            <person name="Wang H."/>
            <person name="Li N."/>
            <person name="Qian L."/>
            <person name="Zhang G."/>
            <person name="Li Y."/>
            <person name="Yang H."/>
            <person name="Liu X."/>
            <person name="Wang J."/>
            <person name="Yin Y."/>
            <person name="Wang J."/>
        </authorList>
    </citation>
    <scope>NUCLEOTIDE SEQUENCE [LARGE SCALE GENOMIC DNA]</scope>
    <source>
        <strain evidence="1">05x7-T-G4-1.051#20</strain>
    </source>
</reference>